<evidence type="ECO:0000256" key="1">
    <source>
        <dbReference type="SAM" id="MobiDB-lite"/>
    </source>
</evidence>
<keyword evidence="2" id="KW-0808">Transferase</keyword>
<proteinExistence type="predicted"/>
<dbReference type="OrthoDB" id="3696704at2"/>
<keyword evidence="3" id="KW-1185">Reference proteome</keyword>
<feature type="compositionally biased region" description="Polar residues" evidence="1">
    <location>
        <begin position="1"/>
        <end position="13"/>
    </location>
</feature>
<dbReference type="EMBL" id="FMZE01000013">
    <property type="protein sequence ID" value="SDD85341.1"/>
    <property type="molecule type" value="Genomic_DNA"/>
</dbReference>
<dbReference type="InterPro" id="IPR011712">
    <property type="entry name" value="Sig_transdc_His_kin_sub3_dim/P"/>
</dbReference>
<dbReference type="Proteomes" id="UP000199494">
    <property type="component" value="Unassembled WGS sequence"/>
</dbReference>
<name>A0A1G6Y4W5_9PSEU</name>
<keyword evidence="2" id="KW-0418">Kinase</keyword>
<feature type="region of interest" description="Disordered" evidence="1">
    <location>
        <begin position="1"/>
        <end position="33"/>
    </location>
</feature>
<reference evidence="2 3" key="1">
    <citation type="submission" date="2016-10" db="EMBL/GenBank/DDBJ databases">
        <authorList>
            <person name="de Groot N.N."/>
        </authorList>
    </citation>
    <scope>NUCLEOTIDE SEQUENCE [LARGE SCALE GENOMIC DNA]</scope>
    <source>
        <strain evidence="2 3">CGMCC 4.5506</strain>
    </source>
</reference>
<evidence type="ECO:0000313" key="2">
    <source>
        <dbReference type="EMBL" id="SDD85341.1"/>
    </source>
</evidence>
<dbReference type="Pfam" id="PF07730">
    <property type="entry name" value="HisKA_3"/>
    <property type="match status" value="1"/>
</dbReference>
<organism evidence="2 3">
    <name type="scientific">Prauserella marina</name>
    <dbReference type="NCBI Taxonomy" id="530584"/>
    <lineage>
        <taxon>Bacteria</taxon>
        <taxon>Bacillati</taxon>
        <taxon>Actinomycetota</taxon>
        <taxon>Actinomycetes</taxon>
        <taxon>Pseudonocardiales</taxon>
        <taxon>Pseudonocardiaceae</taxon>
        <taxon>Prauserella</taxon>
    </lineage>
</organism>
<dbReference type="GO" id="GO:0016020">
    <property type="term" value="C:membrane"/>
    <property type="evidence" value="ECO:0007669"/>
    <property type="project" value="InterPro"/>
</dbReference>
<dbReference type="GO" id="GO:0000155">
    <property type="term" value="F:phosphorelay sensor kinase activity"/>
    <property type="evidence" value="ECO:0007669"/>
    <property type="project" value="InterPro"/>
</dbReference>
<sequence length="209" mass="22392">MPDSGPLQSGMSSSRRKRTSALARSPENGNPGAMHRLASLLRSSPLRPPGRAAADLRYGLERTLHDGAVTEISALTLELGVISAATTDEDVRKRLADAQHHVTSILEALREVGSVIYPPVLATTGLGPGLHAVAEGRGLRLRLDLPGTELGAEARSRTGLLIADHLQTLRPGSVVRVRVRGRRLVRVRITDRQPGGGLPRERRAVLRCG</sequence>
<dbReference type="AlphaFoldDB" id="A0A1G6Y4W5"/>
<dbReference type="GO" id="GO:0046983">
    <property type="term" value="F:protein dimerization activity"/>
    <property type="evidence" value="ECO:0007669"/>
    <property type="project" value="InterPro"/>
</dbReference>
<accession>A0A1G6Y4W5</accession>
<protein>
    <submittedName>
        <fullName evidence="2">Histidine kinase</fullName>
    </submittedName>
</protein>
<gene>
    <name evidence="2" type="ORF">SAMN05421630_113130</name>
</gene>
<evidence type="ECO:0000313" key="3">
    <source>
        <dbReference type="Proteomes" id="UP000199494"/>
    </source>
</evidence>
<dbReference type="STRING" id="530584.SAMN05421630_113130"/>